<feature type="domain" description="F-box protein AT5G49610-like beta-propeller" evidence="1">
    <location>
        <begin position="5"/>
        <end position="144"/>
    </location>
</feature>
<evidence type="ECO:0000313" key="3">
    <source>
        <dbReference type="Proteomes" id="UP000275267"/>
    </source>
</evidence>
<evidence type="ECO:0000259" key="1">
    <source>
        <dbReference type="Pfam" id="PF23635"/>
    </source>
</evidence>
<comment type="caution">
    <text evidence="2">The sequence shown here is derived from an EMBL/GenBank/DDBJ whole genome shotgun (WGS) entry which is preliminary data.</text>
</comment>
<keyword evidence="3" id="KW-1185">Reference proteome</keyword>
<dbReference type="EMBL" id="PQIB02000012">
    <property type="protein sequence ID" value="RLM80853.1"/>
    <property type="molecule type" value="Genomic_DNA"/>
</dbReference>
<proteinExistence type="predicted"/>
<dbReference type="InterPro" id="IPR056594">
    <property type="entry name" value="AT5G49610-like_b-prop"/>
</dbReference>
<dbReference type="PANTHER" id="PTHR33207">
    <property type="entry name" value="F-BOX DOMAIN CONTAINING PROTEIN-RELATED"/>
    <property type="match status" value="1"/>
</dbReference>
<protein>
    <recommendedName>
        <fullName evidence="1">F-box protein AT5G49610-like beta-propeller domain-containing protein</fullName>
    </recommendedName>
</protein>
<gene>
    <name evidence="2" type="ORF">C2845_PM12G12290</name>
</gene>
<accession>A0A3L6QJN4</accession>
<dbReference type="OrthoDB" id="693544at2759"/>
<reference evidence="3" key="1">
    <citation type="journal article" date="2019" name="Nat. Commun.">
        <title>The genome of broomcorn millet.</title>
        <authorList>
            <person name="Zou C."/>
            <person name="Miki D."/>
            <person name="Li D."/>
            <person name="Tang Q."/>
            <person name="Xiao L."/>
            <person name="Rajput S."/>
            <person name="Deng P."/>
            <person name="Jia W."/>
            <person name="Huang R."/>
            <person name="Zhang M."/>
            <person name="Sun Y."/>
            <person name="Hu J."/>
            <person name="Fu X."/>
            <person name="Schnable P.S."/>
            <person name="Li F."/>
            <person name="Zhang H."/>
            <person name="Feng B."/>
            <person name="Zhu X."/>
            <person name="Liu R."/>
            <person name="Schnable J.C."/>
            <person name="Zhu J.-K."/>
            <person name="Zhang H."/>
        </authorList>
    </citation>
    <scope>NUCLEOTIDE SEQUENCE [LARGE SCALE GENOMIC DNA]</scope>
</reference>
<dbReference type="AlphaFoldDB" id="A0A3L6QJN4"/>
<evidence type="ECO:0000313" key="2">
    <source>
        <dbReference type="EMBL" id="RLM80853.1"/>
    </source>
</evidence>
<dbReference type="Proteomes" id="UP000275267">
    <property type="component" value="Unassembled WGS sequence"/>
</dbReference>
<organism evidence="2 3">
    <name type="scientific">Panicum miliaceum</name>
    <name type="common">Proso millet</name>
    <name type="synonym">Broomcorn millet</name>
    <dbReference type="NCBI Taxonomy" id="4540"/>
    <lineage>
        <taxon>Eukaryota</taxon>
        <taxon>Viridiplantae</taxon>
        <taxon>Streptophyta</taxon>
        <taxon>Embryophyta</taxon>
        <taxon>Tracheophyta</taxon>
        <taxon>Spermatophyta</taxon>
        <taxon>Magnoliopsida</taxon>
        <taxon>Liliopsida</taxon>
        <taxon>Poales</taxon>
        <taxon>Poaceae</taxon>
        <taxon>PACMAD clade</taxon>
        <taxon>Panicoideae</taxon>
        <taxon>Panicodae</taxon>
        <taxon>Paniceae</taxon>
        <taxon>Panicinae</taxon>
        <taxon>Panicum</taxon>
        <taxon>Panicum sect. Panicum</taxon>
    </lineage>
</organism>
<sequence length="155" mass="17380">MHRCIILELDTAAASISTIRLPGSATNRNLKVSRSEDLGLFLVHAKGSLLSVWHHRIGSNGVGDWVLVGDTIHVHEACNRGEDVSVPAVDDNAEFVLLGLKTSTRLMYLHVKTRMEEVYEEMPTMLPVSGTKVFPFMMVWPPIFPALREERNQEE</sequence>
<dbReference type="Pfam" id="PF23635">
    <property type="entry name" value="Beta-prop_AT5G49610-like"/>
    <property type="match status" value="1"/>
</dbReference>
<name>A0A3L6QJN4_PANMI</name>